<evidence type="ECO:0000259" key="14">
    <source>
        <dbReference type="Pfam" id="PF08263"/>
    </source>
</evidence>
<sequence>MLALIWFCGVACFGCWEEERVALLQLKASINYPNGPSLPSWEDRVEGYNSIESDCCYWEGVKCNETTAHVVKLSLNKTRNRRLGDWYFNASLFLPFKELQDLDLSDNQLVGWVANEGFESLSGLTKLEVLWLDGNYYNNTILSSLGVLPSLKNLYLRGNSLKGSVHLQDIPAMSNLEELDLSFNFGIETLTTTRGMKSLSKLQVLRLTGGTFNASVLHSLGALPSLRALRLCVDGHVTKQDLMGLNYLEYLNLDHSYIRGSFLGNTGVMTSLKVLSLFESGLHGNLPTQGFCDLKNLEVLDLRENYLEGILPSCIGNLTSLHILDLSSNYLVGNISPALLASLTSLEYLSLSYNNFITPFSFASFFNHSELKVILIDSIVLKLENESQSWTPRFQLKVLHLSNCSIETLPSFLYYQNDLKVINLSHNKLLGKFPTWLLENNTRLEVLILQDNSFKGSFQLPSYPSSHVSYLDLSNNLIDGQIPTNLNLIFPRLDSLFMSNNMFEGHIPSSFGDIRSLRALDLSNNNLSGGIPEQLAMGQSSLLFLGLSKNCLHGQIFGNLFNLTKLEWLYLDNNCFLGNIPDSLLNASNLMAVDMSNNHLSGFLPQWIGNVWSLGQISLAKNHLEGPIPLGFCKLDYLELLDLSENNLSGSVPACFNPSDITHVHLNKNRLSGPLTLAFYGNSHLVTLDLGDNRLTGEIPNWIGKLSALRILILKRNNFGGNIPSQLCRLKQLSMIDLSGNRLFGPIPHCLSNMTFEPSFEKSLEVLGNIRFLDPRALSLSIMGMTISFEFLYQSSSYYNEMSNDKENVDFTTKNGTRSYQGFILDLISGIDFSCNQLTGTIPPKIGNLAELFVLNLSHNNLLGSIPASLSNLRKIESLDLSYNILTGSIPSELTKLNFLAAFSVAYNNLTGKTPDLKGQFGTFSESSYEGNPYLCGPPSHNSCTDVQKALTIPKDSEDEQNNSGFIDMDVFHVSFLVSYIILLLGSVAVLYVNPRWRKAWLHLVEACMTSCYYFVVDSFRKLFNRHIV</sequence>
<dbReference type="SUPFAM" id="SSF52047">
    <property type="entry name" value="RNI-like"/>
    <property type="match status" value="2"/>
</dbReference>
<keyword evidence="9 12" id="KW-0472">Membrane</keyword>
<keyword evidence="11" id="KW-0325">Glycoprotein</keyword>
<dbReference type="SMART" id="SM00369">
    <property type="entry name" value="LRR_TYP"/>
    <property type="match status" value="10"/>
</dbReference>
<dbReference type="Pfam" id="PF08263">
    <property type="entry name" value="LRRNT_2"/>
    <property type="match status" value="1"/>
</dbReference>
<dbReference type="InterPro" id="IPR001611">
    <property type="entry name" value="Leu-rich_rpt"/>
</dbReference>
<organism evidence="15 16">
    <name type="scientific">Ilex paraguariensis</name>
    <name type="common">yerba mate</name>
    <dbReference type="NCBI Taxonomy" id="185542"/>
    <lineage>
        <taxon>Eukaryota</taxon>
        <taxon>Viridiplantae</taxon>
        <taxon>Streptophyta</taxon>
        <taxon>Embryophyta</taxon>
        <taxon>Tracheophyta</taxon>
        <taxon>Spermatophyta</taxon>
        <taxon>Magnoliopsida</taxon>
        <taxon>eudicotyledons</taxon>
        <taxon>Gunneridae</taxon>
        <taxon>Pentapetalae</taxon>
        <taxon>asterids</taxon>
        <taxon>campanulids</taxon>
        <taxon>Aquifoliales</taxon>
        <taxon>Aquifoliaceae</taxon>
        <taxon>Ilex</taxon>
    </lineage>
</organism>
<dbReference type="FunFam" id="3.80.10.10:FF:000041">
    <property type="entry name" value="LRR receptor-like serine/threonine-protein kinase ERECTA"/>
    <property type="match status" value="3"/>
</dbReference>
<dbReference type="AlphaFoldDB" id="A0ABC8UV18"/>
<evidence type="ECO:0000256" key="4">
    <source>
        <dbReference type="ARBA" id="ARBA00022614"/>
    </source>
</evidence>
<dbReference type="InterPro" id="IPR003591">
    <property type="entry name" value="Leu-rich_rpt_typical-subtyp"/>
</dbReference>
<dbReference type="PRINTS" id="PR00019">
    <property type="entry name" value="LEURICHRPT"/>
</dbReference>
<evidence type="ECO:0000313" key="16">
    <source>
        <dbReference type="Proteomes" id="UP001642360"/>
    </source>
</evidence>
<evidence type="ECO:0000256" key="5">
    <source>
        <dbReference type="ARBA" id="ARBA00022692"/>
    </source>
</evidence>
<keyword evidence="8 12" id="KW-1133">Transmembrane helix</keyword>
<dbReference type="GO" id="GO:0051707">
    <property type="term" value="P:response to other organism"/>
    <property type="evidence" value="ECO:0007669"/>
    <property type="project" value="UniProtKB-ARBA"/>
</dbReference>
<feature type="transmembrane region" description="Helical" evidence="12">
    <location>
        <begin position="1000"/>
        <end position="1017"/>
    </location>
</feature>
<dbReference type="Pfam" id="PF00560">
    <property type="entry name" value="LRR_1"/>
    <property type="match status" value="7"/>
</dbReference>
<comment type="subcellular location">
    <subcellularLocation>
        <location evidence="1">Cell membrane</location>
        <topology evidence="1">Single-pass type I membrane protein</topology>
    </subcellularLocation>
</comment>
<feature type="signal peptide" evidence="13">
    <location>
        <begin position="1"/>
        <end position="18"/>
    </location>
</feature>
<dbReference type="Gene3D" id="3.80.10.10">
    <property type="entry name" value="Ribonuclease Inhibitor"/>
    <property type="match status" value="5"/>
</dbReference>
<evidence type="ECO:0000256" key="12">
    <source>
        <dbReference type="SAM" id="Phobius"/>
    </source>
</evidence>
<dbReference type="EMBL" id="CAUOFW020009135">
    <property type="protein sequence ID" value="CAK9184898.1"/>
    <property type="molecule type" value="Genomic_DNA"/>
</dbReference>
<dbReference type="PANTHER" id="PTHR48062:SF21">
    <property type="entry name" value="RECEPTOR-LIKE PROTEIN 12"/>
    <property type="match status" value="1"/>
</dbReference>
<evidence type="ECO:0000256" key="6">
    <source>
        <dbReference type="ARBA" id="ARBA00022729"/>
    </source>
</evidence>
<dbReference type="InterPro" id="IPR013210">
    <property type="entry name" value="LRR_N_plant-typ"/>
</dbReference>
<evidence type="ECO:0000256" key="9">
    <source>
        <dbReference type="ARBA" id="ARBA00023136"/>
    </source>
</evidence>
<comment type="caution">
    <text evidence="15">The sequence shown here is derived from an EMBL/GenBank/DDBJ whole genome shotgun (WGS) entry which is preliminary data.</text>
</comment>
<dbReference type="SMART" id="SM00365">
    <property type="entry name" value="LRR_SD22"/>
    <property type="match status" value="6"/>
</dbReference>
<keyword evidence="6 13" id="KW-0732">Signal</keyword>
<evidence type="ECO:0000256" key="8">
    <source>
        <dbReference type="ARBA" id="ARBA00022989"/>
    </source>
</evidence>
<keyword evidence="5 12" id="KW-0812">Transmembrane</keyword>
<dbReference type="SUPFAM" id="SSF52058">
    <property type="entry name" value="L domain-like"/>
    <property type="match status" value="1"/>
</dbReference>
<feature type="domain" description="Leucine-rich repeat-containing N-terminal plant-type" evidence="14">
    <location>
        <begin position="18"/>
        <end position="64"/>
    </location>
</feature>
<dbReference type="Pfam" id="PF13855">
    <property type="entry name" value="LRR_8"/>
    <property type="match status" value="3"/>
</dbReference>
<keyword evidence="4" id="KW-0433">Leucine-rich repeat</keyword>
<keyword evidence="7" id="KW-0677">Repeat</keyword>
<evidence type="ECO:0000313" key="15">
    <source>
        <dbReference type="EMBL" id="CAK9184898.1"/>
    </source>
</evidence>
<dbReference type="InterPro" id="IPR051502">
    <property type="entry name" value="RLP_Defense_Trigger"/>
</dbReference>
<gene>
    <name evidence="15" type="ORF">ILEXP_LOCUS55252</name>
</gene>
<feature type="transmembrane region" description="Helical" evidence="12">
    <location>
        <begin position="971"/>
        <end position="993"/>
    </location>
</feature>
<proteinExistence type="inferred from homology"/>
<evidence type="ECO:0000256" key="7">
    <source>
        <dbReference type="ARBA" id="ARBA00022737"/>
    </source>
</evidence>
<protein>
    <recommendedName>
        <fullName evidence="14">Leucine-rich repeat-containing N-terminal plant-type domain-containing protein</fullName>
    </recommendedName>
</protein>
<evidence type="ECO:0000256" key="1">
    <source>
        <dbReference type="ARBA" id="ARBA00004251"/>
    </source>
</evidence>
<keyword evidence="10" id="KW-0675">Receptor</keyword>
<feature type="chain" id="PRO_5044818290" description="Leucine-rich repeat-containing N-terminal plant-type domain-containing protein" evidence="13">
    <location>
        <begin position="19"/>
        <end position="1029"/>
    </location>
</feature>
<evidence type="ECO:0000256" key="13">
    <source>
        <dbReference type="SAM" id="SignalP"/>
    </source>
</evidence>
<dbReference type="PANTHER" id="PTHR48062">
    <property type="entry name" value="RECEPTOR-LIKE PROTEIN 14"/>
    <property type="match status" value="1"/>
</dbReference>
<reference evidence="15 16" key="1">
    <citation type="submission" date="2024-02" db="EMBL/GenBank/DDBJ databases">
        <authorList>
            <person name="Vignale AGUSTIN F."/>
            <person name="Sosa J E."/>
            <person name="Modenutti C."/>
        </authorList>
    </citation>
    <scope>NUCLEOTIDE SEQUENCE [LARGE SCALE GENOMIC DNA]</scope>
</reference>
<keyword evidence="3" id="KW-1003">Cell membrane</keyword>
<comment type="similarity">
    <text evidence="2">Belongs to the RLP family.</text>
</comment>
<dbReference type="Proteomes" id="UP001642360">
    <property type="component" value="Unassembled WGS sequence"/>
</dbReference>
<evidence type="ECO:0000256" key="11">
    <source>
        <dbReference type="ARBA" id="ARBA00023180"/>
    </source>
</evidence>
<keyword evidence="16" id="KW-1185">Reference proteome</keyword>
<dbReference type="FunFam" id="3.80.10.10:FF:000213">
    <property type="entry name" value="Tyrosine-sulfated glycopeptide receptor 1"/>
    <property type="match status" value="1"/>
</dbReference>
<dbReference type="InterPro" id="IPR032675">
    <property type="entry name" value="LRR_dom_sf"/>
</dbReference>
<evidence type="ECO:0000256" key="3">
    <source>
        <dbReference type="ARBA" id="ARBA00022475"/>
    </source>
</evidence>
<dbReference type="GO" id="GO:0006952">
    <property type="term" value="P:defense response"/>
    <property type="evidence" value="ECO:0007669"/>
    <property type="project" value="UniProtKB-ARBA"/>
</dbReference>
<evidence type="ECO:0000256" key="10">
    <source>
        <dbReference type="ARBA" id="ARBA00023170"/>
    </source>
</evidence>
<accession>A0ABC8UV18</accession>
<name>A0ABC8UV18_9AQUA</name>
<evidence type="ECO:0000256" key="2">
    <source>
        <dbReference type="ARBA" id="ARBA00009592"/>
    </source>
</evidence>
<dbReference type="GO" id="GO:0005886">
    <property type="term" value="C:plasma membrane"/>
    <property type="evidence" value="ECO:0007669"/>
    <property type="project" value="UniProtKB-SubCell"/>
</dbReference>